<feature type="non-terminal residue" evidence="1">
    <location>
        <position position="1"/>
    </location>
</feature>
<dbReference type="EMBL" id="CAJVPS010041836">
    <property type="protein sequence ID" value="CAG8752918.1"/>
    <property type="molecule type" value="Genomic_DNA"/>
</dbReference>
<proteinExistence type="predicted"/>
<organism evidence="1 2">
    <name type="scientific">Ambispora leptoticha</name>
    <dbReference type="NCBI Taxonomy" id="144679"/>
    <lineage>
        <taxon>Eukaryota</taxon>
        <taxon>Fungi</taxon>
        <taxon>Fungi incertae sedis</taxon>
        <taxon>Mucoromycota</taxon>
        <taxon>Glomeromycotina</taxon>
        <taxon>Glomeromycetes</taxon>
        <taxon>Archaeosporales</taxon>
        <taxon>Ambisporaceae</taxon>
        <taxon>Ambispora</taxon>
    </lineage>
</organism>
<sequence>FASSYYRPARSALSDVFLNDAGTLNRVFFSEVGDWSACGEFGMAEGAVSAVDRWSSHQTFSDFEQLLRKAGHWYLYKKSISSMWDLFWQAQGANFPAIG</sequence>
<reference evidence="1" key="1">
    <citation type="submission" date="2021-06" db="EMBL/GenBank/DDBJ databases">
        <authorList>
            <person name="Kallberg Y."/>
            <person name="Tangrot J."/>
            <person name="Rosling A."/>
        </authorList>
    </citation>
    <scope>NUCLEOTIDE SEQUENCE</scope>
    <source>
        <strain evidence="1">FL130A</strain>
    </source>
</reference>
<keyword evidence="2" id="KW-1185">Reference proteome</keyword>
<protein>
    <submittedName>
        <fullName evidence="1">4599_t:CDS:1</fullName>
    </submittedName>
</protein>
<dbReference type="AlphaFoldDB" id="A0A9N9IV51"/>
<dbReference type="Proteomes" id="UP000789508">
    <property type="component" value="Unassembled WGS sequence"/>
</dbReference>
<name>A0A9N9IV51_9GLOM</name>
<evidence type="ECO:0000313" key="2">
    <source>
        <dbReference type="Proteomes" id="UP000789508"/>
    </source>
</evidence>
<feature type="non-terminal residue" evidence="1">
    <location>
        <position position="99"/>
    </location>
</feature>
<gene>
    <name evidence="1" type="ORF">ALEPTO_LOCUS13367</name>
</gene>
<evidence type="ECO:0000313" key="1">
    <source>
        <dbReference type="EMBL" id="CAG8752918.1"/>
    </source>
</evidence>
<comment type="caution">
    <text evidence="1">The sequence shown here is derived from an EMBL/GenBank/DDBJ whole genome shotgun (WGS) entry which is preliminary data.</text>
</comment>
<accession>A0A9N9IV51</accession>